<keyword evidence="1" id="KW-0175">Coiled coil</keyword>
<evidence type="ECO:0000259" key="2">
    <source>
        <dbReference type="Pfam" id="PF00669"/>
    </source>
</evidence>
<dbReference type="EMBL" id="MN740605">
    <property type="protein sequence ID" value="QHS78810.1"/>
    <property type="molecule type" value="Genomic_DNA"/>
</dbReference>
<dbReference type="GO" id="GO:0005198">
    <property type="term" value="F:structural molecule activity"/>
    <property type="evidence" value="ECO:0007669"/>
    <property type="project" value="InterPro"/>
</dbReference>
<feature type="domain" description="Flagellin N-terminal" evidence="2">
    <location>
        <begin position="60"/>
        <end position="138"/>
    </location>
</feature>
<reference evidence="3" key="1">
    <citation type="journal article" date="2020" name="Nature">
        <title>Giant virus diversity and host interactions through global metagenomics.</title>
        <authorList>
            <person name="Schulz F."/>
            <person name="Roux S."/>
            <person name="Paez-Espino D."/>
            <person name="Jungbluth S."/>
            <person name="Walsh D.A."/>
            <person name="Denef V.J."/>
            <person name="McMahon K.D."/>
            <person name="Konstantinidis K.T."/>
            <person name="Eloe-Fadrosh E.A."/>
            <person name="Kyrpides N.C."/>
            <person name="Woyke T."/>
        </authorList>
    </citation>
    <scope>NUCLEOTIDE SEQUENCE</scope>
    <source>
        <strain evidence="3">GVMAG-S-1024976-23</strain>
    </source>
</reference>
<evidence type="ECO:0000256" key="1">
    <source>
        <dbReference type="SAM" id="Coils"/>
    </source>
</evidence>
<name>A0A6C0AH86_9ZZZZ</name>
<dbReference type="Gene3D" id="1.20.1330.10">
    <property type="entry name" value="f41 fragment of flagellin, N-terminal domain"/>
    <property type="match status" value="1"/>
</dbReference>
<evidence type="ECO:0000313" key="3">
    <source>
        <dbReference type="EMBL" id="QHS78810.1"/>
    </source>
</evidence>
<proteinExistence type="predicted"/>
<organism evidence="3">
    <name type="scientific">viral metagenome</name>
    <dbReference type="NCBI Taxonomy" id="1070528"/>
    <lineage>
        <taxon>unclassified sequences</taxon>
        <taxon>metagenomes</taxon>
        <taxon>organismal metagenomes</taxon>
    </lineage>
</organism>
<sequence>MTQKTQLNNHLRKREIIARTEEVQSEIIKLQTLNGSKLESYYMNIKNLDEDALTMFWKPSQAAKNSQDGHDMIQSAVEGYKDVLESLTNGYNGVQAANDTFIDSNWVDLQDDLNEIVAGISTIARFTEYNGQVLINGEYASSTGKTNATFLVGVKPTDTVSFEPKNMSPSVLGKVPVTDDSVIDQDGNMLTEVYLDHFTKSGHNNSKVLINTTAVAQAALNSITSAISYVKSTLSDANLIQAELVRIKGFMNNKAAKGKSFLANFKNDRARELAQELEDLEGQLELLGTMGN</sequence>
<dbReference type="InterPro" id="IPR001029">
    <property type="entry name" value="Flagellin_N"/>
</dbReference>
<feature type="coiled-coil region" evidence="1">
    <location>
        <begin position="263"/>
        <end position="290"/>
    </location>
</feature>
<protein>
    <recommendedName>
        <fullName evidence="2">Flagellin N-terminal domain-containing protein</fullName>
    </recommendedName>
</protein>
<dbReference type="AlphaFoldDB" id="A0A6C0AH86"/>
<dbReference type="SUPFAM" id="SSF64518">
    <property type="entry name" value="Phase 1 flagellin"/>
    <property type="match status" value="1"/>
</dbReference>
<dbReference type="Pfam" id="PF00669">
    <property type="entry name" value="Flagellin_N"/>
    <property type="match status" value="1"/>
</dbReference>
<accession>A0A6C0AH86</accession>